<protein>
    <submittedName>
        <fullName evidence="1">Uncharacterized protein</fullName>
    </submittedName>
</protein>
<proteinExistence type="predicted"/>
<dbReference type="EMBL" id="JAHRIQ010102032">
    <property type="protein sequence ID" value="MEQ2253992.1"/>
    <property type="molecule type" value="Genomic_DNA"/>
</dbReference>
<comment type="caution">
    <text evidence="1">The sequence shown here is derived from an EMBL/GenBank/DDBJ whole genome shotgun (WGS) entry which is preliminary data.</text>
</comment>
<name>A0ABV0VB68_9TELE</name>
<evidence type="ECO:0000313" key="2">
    <source>
        <dbReference type="Proteomes" id="UP001482620"/>
    </source>
</evidence>
<sequence>MFTPAMAIIVQENTTVSARFGLCDVVECGISSRGVSTYDVYICVFLQGHPTSFSNWCPSWSMVYWNSNPSGYSFQPGSTKWQQFKQQIALIRDLSVSPLTGIKRNPLILTFKPMCASPWGGSDFMLTLGVDVPGTDPPQALIKVQLIPPPPIAQSSIPAPSIVPTLPSSQADLVTYPNLSDPQQHLQIETGYAD</sequence>
<accession>A0ABV0VB68</accession>
<dbReference type="Proteomes" id="UP001482620">
    <property type="component" value="Unassembled WGS sequence"/>
</dbReference>
<keyword evidence="2" id="KW-1185">Reference proteome</keyword>
<gene>
    <name evidence="1" type="ORF">ILYODFUR_038322</name>
</gene>
<organism evidence="1 2">
    <name type="scientific">Ilyodon furcidens</name>
    <name type="common">goldbreast splitfin</name>
    <dbReference type="NCBI Taxonomy" id="33524"/>
    <lineage>
        <taxon>Eukaryota</taxon>
        <taxon>Metazoa</taxon>
        <taxon>Chordata</taxon>
        <taxon>Craniata</taxon>
        <taxon>Vertebrata</taxon>
        <taxon>Euteleostomi</taxon>
        <taxon>Actinopterygii</taxon>
        <taxon>Neopterygii</taxon>
        <taxon>Teleostei</taxon>
        <taxon>Neoteleostei</taxon>
        <taxon>Acanthomorphata</taxon>
        <taxon>Ovalentaria</taxon>
        <taxon>Atherinomorphae</taxon>
        <taxon>Cyprinodontiformes</taxon>
        <taxon>Goodeidae</taxon>
        <taxon>Ilyodon</taxon>
    </lineage>
</organism>
<evidence type="ECO:0000313" key="1">
    <source>
        <dbReference type="EMBL" id="MEQ2253992.1"/>
    </source>
</evidence>
<reference evidence="1 2" key="1">
    <citation type="submission" date="2021-06" db="EMBL/GenBank/DDBJ databases">
        <authorList>
            <person name="Palmer J.M."/>
        </authorList>
    </citation>
    <scope>NUCLEOTIDE SEQUENCE [LARGE SCALE GENOMIC DNA]</scope>
    <source>
        <strain evidence="2">if_2019</strain>
        <tissue evidence="1">Muscle</tissue>
    </source>
</reference>